<dbReference type="OrthoDB" id="3945923at2759"/>
<proteinExistence type="predicted"/>
<gene>
    <name evidence="2" type="ORF">B9Z65_3271</name>
</gene>
<keyword evidence="3" id="KW-1185">Reference proteome</keyword>
<accession>A0A2P7ZXW8</accession>
<evidence type="ECO:0000256" key="1">
    <source>
        <dbReference type="SAM" id="MobiDB-lite"/>
    </source>
</evidence>
<evidence type="ECO:0000313" key="2">
    <source>
        <dbReference type="EMBL" id="PSK53071.1"/>
    </source>
</evidence>
<comment type="caution">
    <text evidence="2">The sequence shown here is derived from an EMBL/GenBank/DDBJ whole genome shotgun (WGS) entry which is preliminary data.</text>
</comment>
<name>A0A2P7ZXW8_9PEZI</name>
<reference evidence="2 3" key="1">
    <citation type="submission" date="2017-05" db="EMBL/GenBank/DDBJ databases">
        <title>Draft genome sequence of Elsinoe australis.</title>
        <authorList>
            <person name="Cheng Q."/>
        </authorList>
    </citation>
    <scope>NUCLEOTIDE SEQUENCE [LARGE SCALE GENOMIC DNA]</scope>
    <source>
        <strain evidence="2 3">NL1</strain>
    </source>
</reference>
<dbReference type="Proteomes" id="UP000243723">
    <property type="component" value="Unassembled WGS sequence"/>
</dbReference>
<feature type="compositionally biased region" description="Low complexity" evidence="1">
    <location>
        <begin position="132"/>
        <end position="230"/>
    </location>
</feature>
<protein>
    <submittedName>
        <fullName evidence="2">Uncharacterized protein</fullName>
    </submittedName>
</protein>
<dbReference type="EMBL" id="NHZQ01000102">
    <property type="protein sequence ID" value="PSK53071.1"/>
    <property type="molecule type" value="Genomic_DNA"/>
</dbReference>
<dbReference type="AlphaFoldDB" id="A0A2P7ZXW8"/>
<sequence>MAASSDVAAVKAAVTSQQVFCNFYLAKTRKTSPFPSITAARTTTACKCIINSLKSKTIKAVTPTPKVCPDAKCVANDVATIKAQYKNSLLFCQFFVGLPGIQTVFVVNGQTVARTTAACKVIIAASVTTTTTTRTTTRTTTTTTTTTTRSTTKTSSTTTTTSKASSTSVASTTSTTSAKVSTVVPSSSPSSSPSSPSSPQTSAPTTIVPVQSTQTTQAQTTTTADQDQSTGTANNRAGPTTSIAFCSSAAVQSLAADSRATPFCWTALAIPTNTVVVRATTTASTTVTTTQTIQGYTTSITTLPVTMPGSVTETSYVTTTTYATFCGGGNTFAKRQAAQTSYDTFTATPTYLSTFSPAAITSACQCLGALPSPVTTSTSTVQGPTVTFTSSTTLSLVSTIVKTVTSVSYANTSSVPTITSTTTVTASTTVGAGTVETNALAPSVPGVFMKYPGYLPSDNIPALMSCQCSSSTGGTCDFTGYTSSTITASTCTDFSSCMSSCAYLNSKVSSSSSKCTGVYYDNDIGYCSLLGPNYLPLVSTGSCGVLDSNTSSGSGFAALIRNS</sequence>
<evidence type="ECO:0000313" key="3">
    <source>
        <dbReference type="Proteomes" id="UP000243723"/>
    </source>
</evidence>
<feature type="region of interest" description="Disordered" evidence="1">
    <location>
        <begin position="132"/>
        <end position="239"/>
    </location>
</feature>
<organism evidence="2 3">
    <name type="scientific">Elsinoe australis</name>
    <dbReference type="NCBI Taxonomy" id="40998"/>
    <lineage>
        <taxon>Eukaryota</taxon>
        <taxon>Fungi</taxon>
        <taxon>Dikarya</taxon>
        <taxon>Ascomycota</taxon>
        <taxon>Pezizomycotina</taxon>
        <taxon>Dothideomycetes</taxon>
        <taxon>Dothideomycetidae</taxon>
        <taxon>Myriangiales</taxon>
        <taxon>Elsinoaceae</taxon>
        <taxon>Elsinoe</taxon>
    </lineage>
</organism>